<dbReference type="AlphaFoldDB" id="A0A9E8G3E8"/>
<evidence type="ECO:0000313" key="2">
    <source>
        <dbReference type="EMBL" id="UZT27146.1"/>
    </source>
</evidence>
<protein>
    <submittedName>
        <fullName evidence="2">NADH dehydrogenase subunit 6</fullName>
    </submittedName>
</protein>
<feature type="transmembrane region" description="Helical" evidence="1">
    <location>
        <begin position="81"/>
        <end position="102"/>
    </location>
</feature>
<keyword evidence="2" id="KW-0496">Mitochondrion</keyword>
<evidence type="ECO:0000256" key="1">
    <source>
        <dbReference type="SAM" id="Phobius"/>
    </source>
</evidence>
<feature type="transmembrane region" description="Helical" evidence="1">
    <location>
        <begin position="43"/>
        <end position="69"/>
    </location>
</feature>
<name>A0A9E8G3E8_9ANNE</name>
<accession>A0A9E8G3E8</accession>
<reference evidence="2" key="1">
    <citation type="submission" date="2022-04" db="EMBL/GenBank/DDBJ databases">
        <authorList>
            <person name="Ge M."/>
            <person name="Mo J."/>
        </authorList>
    </citation>
    <scope>NUCLEOTIDE SEQUENCE</scope>
</reference>
<geneLocation type="mitochondrion" evidence="2"/>
<keyword evidence="1" id="KW-1133">Transmembrane helix</keyword>
<gene>
    <name evidence="2" type="primary">nad6</name>
</gene>
<proteinExistence type="predicted"/>
<dbReference type="EMBL" id="ON156973">
    <property type="protein sequence ID" value="UZT27146.1"/>
    <property type="molecule type" value="Genomic_DNA"/>
</dbReference>
<organism evidence="2">
    <name type="scientific">Sternaspis liui</name>
    <dbReference type="NCBI Taxonomy" id="2931362"/>
    <lineage>
        <taxon>Eukaryota</taxon>
        <taxon>Metazoa</taxon>
        <taxon>Spiralia</taxon>
        <taxon>Lophotrochozoa</taxon>
        <taxon>Annelida</taxon>
        <taxon>Polychaeta</taxon>
        <taxon>Sedentaria</taxon>
        <taxon>Canalipalpata</taxon>
        <taxon>Terebellida</taxon>
        <taxon>Cirratuliformia</taxon>
        <taxon>Sternaspidae</taxon>
        <taxon>Sternaspis</taxon>
    </lineage>
</organism>
<feature type="transmembrane region" description="Helical" evidence="1">
    <location>
        <begin position="122"/>
        <end position="150"/>
    </location>
</feature>
<keyword evidence="1" id="KW-0812">Transmembrane</keyword>
<sequence length="163" mass="18743">MTLLLLSSLIFSFIFMLPLSTSPLILGVTIWLMALFTALLTAFLHSSWFGFIIFLIYIGGMLVMFAYFSAIAPNQQMKIHFFYLAPLFLSFFTMLMFSLKSFNSPLLTLIPASLLFLPETKLFIMMWATPFLLLTLILFFTLIAVTKIVFQARSPLRPFNFYV</sequence>
<keyword evidence="1" id="KW-0472">Membrane</keyword>